<proteinExistence type="predicted"/>
<dbReference type="RefSeq" id="WP_077496287.1">
    <property type="nucleotide sequence ID" value="NZ_LS483409.1"/>
</dbReference>
<evidence type="ECO:0000256" key="1">
    <source>
        <dbReference type="SAM" id="MobiDB-lite"/>
    </source>
</evidence>
<dbReference type="AlphaFoldDB" id="A0AA94M1X0"/>
<protein>
    <submittedName>
        <fullName evidence="2">Phage protein</fullName>
    </submittedName>
</protein>
<evidence type="ECO:0000313" key="2">
    <source>
        <dbReference type="EMBL" id="SQG78774.1"/>
    </source>
</evidence>
<sequence length="203" mass="22627">MTQFNNNFDHELAWDDEITTDAKGFVQITPGDYQFTVTNLERGRHTPNPQKPGKLPACNKATITIVIETAEGEAQLTHNLFLHTSTEGMLSAFFGAIGQKKHGEPLRMNWNSVIGAKGVCRVNKRKGTGQYADREYDNVKAMIYADDVDWTKVLNANVQSQQPTYQQPAQNYQAPAQLTAQPQQYPQQPQAPQQAAGFQAGQF</sequence>
<feature type="region of interest" description="Disordered" evidence="1">
    <location>
        <begin position="179"/>
        <end position="203"/>
    </location>
</feature>
<organism evidence="2 3">
    <name type="scientific">Streptococcus gallolyticus</name>
    <dbReference type="NCBI Taxonomy" id="315405"/>
    <lineage>
        <taxon>Bacteria</taxon>
        <taxon>Bacillati</taxon>
        <taxon>Bacillota</taxon>
        <taxon>Bacilli</taxon>
        <taxon>Lactobacillales</taxon>
        <taxon>Streptococcaceae</taxon>
        <taxon>Streptococcus</taxon>
    </lineage>
</organism>
<dbReference type="EMBL" id="LS483409">
    <property type="protein sequence ID" value="SQG78774.1"/>
    <property type="molecule type" value="Genomic_DNA"/>
</dbReference>
<name>A0AA94M1X0_9STRE</name>
<reference evidence="2 3" key="1">
    <citation type="submission" date="2018-06" db="EMBL/GenBank/DDBJ databases">
        <authorList>
            <consortium name="Pathogen Informatics"/>
            <person name="Doyle S."/>
        </authorList>
    </citation>
    <scope>NUCLEOTIDE SEQUENCE [LARGE SCALE GENOMIC DNA]</scope>
    <source>
        <strain evidence="2 3">NCTC13773</strain>
    </source>
</reference>
<dbReference type="Proteomes" id="UP000249013">
    <property type="component" value="Chromosome 1"/>
</dbReference>
<evidence type="ECO:0000313" key="3">
    <source>
        <dbReference type="Proteomes" id="UP000249013"/>
    </source>
</evidence>
<gene>
    <name evidence="2" type="ORF">NCTC13773_00555</name>
</gene>
<accession>A0AA94M1X0</accession>